<dbReference type="Gene3D" id="3.30.40.10">
    <property type="entry name" value="Zinc/RING finger domain, C3HC4 (zinc finger)"/>
    <property type="match status" value="1"/>
</dbReference>
<dbReference type="Gene3D" id="3.90.70.10">
    <property type="entry name" value="Cysteine proteinases"/>
    <property type="match status" value="1"/>
</dbReference>
<dbReference type="GO" id="GO:0005634">
    <property type="term" value="C:nucleus"/>
    <property type="evidence" value="ECO:0007669"/>
    <property type="project" value="TreeGrafter"/>
</dbReference>
<keyword evidence="10" id="KW-1185">Reference proteome</keyword>
<dbReference type="GeneID" id="30199874"/>
<protein>
    <recommendedName>
        <fullName evidence="5">Ubiquitin carboxyl-terminal hydrolase</fullName>
        <ecNumber evidence="5">3.4.19.12</ecNumber>
    </recommendedName>
</protein>
<dbReference type="GO" id="GO:0016579">
    <property type="term" value="P:protein deubiquitination"/>
    <property type="evidence" value="ECO:0007669"/>
    <property type="project" value="InterPro"/>
</dbReference>
<dbReference type="InterPro" id="IPR050164">
    <property type="entry name" value="Peptidase_C19"/>
</dbReference>
<dbReference type="InterPro" id="IPR038765">
    <property type="entry name" value="Papain-like_cys_pep_sf"/>
</dbReference>
<dbReference type="GO" id="GO:0006508">
    <property type="term" value="P:proteolysis"/>
    <property type="evidence" value="ECO:0007669"/>
    <property type="project" value="UniProtKB-KW"/>
</dbReference>
<proteinExistence type="inferred from homology"/>
<feature type="domain" description="USP" evidence="7">
    <location>
        <begin position="208"/>
        <end position="511"/>
    </location>
</feature>
<dbReference type="GO" id="GO:0004843">
    <property type="term" value="F:cysteine-type deubiquitinase activity"/>
    <property type="evidence" value="ECO:0007669"/>
    <property type="project" value="UniProtKB-UniRule"/>
</dbReference>
<dbReference type="InterPro" id="IPR001607">
    <property type="entry name" value="Znf_UBP"/>
</dbReference>
<sequence>MSSKTPLPFSPETPTTSTSSTPIISKQQCITLKPCSHLSQVLNSNAKDTVIRNYGLAAKVSSFNTISSLNMPSFVNIKGNKSKVDRHKILKLKTRAVKCRDCSTNLGNTFMCLQCPHVGCWHKHHFIKHAKLAGHIFGIDGQLGYLFCFKCGDYTNDPQLEAVRLNMIGNHNSTYELQHTDNQTEEENEKLITEYSRPTTFKATTGLRGFVNMGSTCFMSSVLQTFIHNPIIREFFMTEGHMDCSKQKNECITCCVDEIFTDFYTTNKTSGFGPTSLLNAAWKTNKSLAGYSEQDAHEFWQFLVNQLHHDLTGANNHNSSSCDCVVHKAFSSDLQSAITCLECGNVTKTIDPIIDLSLEISDNSGLIDCLGNFTKSENLDIKYSCSNCQTRTNATKKLTILKFPNVLSIQLKRFKHNNQSVKIESFIEFPMFINMSEFATNYEVDKKQNPYLNYELFGVVCHIGSVNTGHYVTVIKNNEGKWFKFDDSVVTLMTWDQVSQLKAYMLFYMIHKL</sequence>
<dbReference type="EMBL" id="KV454208">
    <property type="protein sequence ID" value="ODQ62023.1"/>
    <property type="molecule type" value="Genomic_DNA"/>
</dbReference>
<evidence type="ECO:0000256" key="2">
    <source>
        <dbReference type="ARBA" id="ARBA00022771"/>
    </source>
</evidence>
<evidence type="ECO:0000259" key="8">
    <source>
        <dbReference type="PROSITE" id="PS50271"/>
    </source>
</evidence>
<evidence type="ECO:0000256" key="5">
    <source>
        <dbReference type="RuleBase" id="RU366025"/>
    </source>
</evidence>
<keyword evidence="1" id="KW-0479">Metal-binding</keyword>
<dbReference type="Pfam" id="PF00443">
    <property type="entry name" value="UCH"/>
    <property type="match status" value="1"/>
</dbReference>
<accession>A0A1E3P9D4</accession>
<dbReference type="AlphaFoldDB" id="A0A1E3P9D4"/>
<feature type="region of interest" description="Disordered" evidence="6">
    <location>
        <begin position="1"/>
        <end position="22"/>
    </location>
</feature>
<comment type="similarity">
    <text evidence="5">Belongs to the peptidase C19 family.</text>
</comment>
<evidence type="ECO:0000256" key="3">
    <source>
        <dbReference type="ARBA" id="ARBA00022833"/>
    </source>
</evidence>
<evidence type="ECO:0000256" key="4">
    <source>
        <dbReference type="PROSITE-ProRule" id="PRU00502"/>
    </source>
</evidence>
<keyword evidence="5" id="KW-0378">Hydrolase</keyword>
<keyword evidence="5" id="KW-0788">Thiol protease</keyword>
<comment type="catalytic activity">
    <reaction evidence="5">
        <text>Thiol-dependent hydrolysis of ester, thioester, amide, peptide and isopeptide bonds formed by the C-terminal Gly of ubiquitin (a 76-residue protein attached to proteins as an intracellular targeting signal).</text>
        <dbReference type="EC" id="3.4.19.12"/>
    </reaction>
</comment>
<dbReference type="PROSITE" id="PS50271">
    <property type="entry name" value="ZF_UBP"/>
    <property type="match status" value="1"/>
</dbReference>
<dbReference type="InterPro" id="IPR018200">
    <property type="entry name" value="USP_CS"/>
</dbReference>
<evidence type="ECO:0000313" key="9">
    <source>
        <dbReference type="EMBL" id="ODQ62023.1"/>
    </source>
</evidence>
<dbReference type="SUPFAM" id="SSF57850">
    <property type="entry name" value="RING/U-box"/>
    <property type="match status" value="1"/>
</dbReference>
<dbReference type="PANTHER" id="PTHR24006">
    <property type="entry name" value="UBIQUITIN CARBOXYL-TERMINAL HYDROLASE"/>
    <property type="match status" value="1"/>
</dbReference>
<keyword evidence="3" id="KW-0862">Zinc</keyword>
<dbReference type="GO" id="GO:0005829">
    <property type="term" value="C:cytosol"/>
    <property type="evidence" value="ECO:0007669"/>
    <property type="project" value="TreeGrafter"/>
</dbReference>
<dbReference type="Proteomes" id="UP000094112">
    <property type="component" value="Unassembled WGS sequence"/>
</dbReference>
<keyword evidence="5" id="KW-0833">Ubl conjugation pathway</keyword>
<dbReference type="SMART" id="SM00290">
    <property type="entry name" value="ZnF_UBP"/>
    <property type="match status" value="1"/>
</dbReference>
<evidence type="ECO:0000313" key="10">
    <source>
        <dbReference type="Proteomes" id="UP000094112"/>
    </source>
</evidence>
<keyword evidence="5" id="KW-0645">Protease</keyword>
<dbReference type="OrthoDB" id="289038at2759"/>
<evidence type="ECO:0000259" key="7">
    <source>
        <dbReference type="PROSITE" id="PS50235"/>
    </source>
</evidence>
<dbReference type="InterPro" id="IPR028889">
    <property type="entry name" value="USP"/>
</dbReference>
<dbReference type="PROSITE" id="PS00972">
    <property type="entry name" value="USP_1"/>
    <property type="match status" value="1"/>
</dbReference>
<feature type="domain" description="UBP-type" evidence="8">
    <location>
        <begin position="80"/>
        <end position="179"/>
    </location>
</feature>
<keyword evidence="2 4" id="KW-0863">Zinc-finger</keyword>
<evidence type="ECO:0000256" key="1">
    <source>
        <dbReference type="ARBA" id="ARBA00022723"/>
    </source>
</evidence>
<organism evidence="9 10">
    <name type="scientific">Wickerhamomyces anomalus (strain ATCC 58044 / CBS 1984 / NCYC 433 / NRRL Y-366-8)</name>
    <name type="common">Yeast</name>
    <name type="synonym">Hansenula anomala</name>
    <dbReference type="NCBI Taxonomy" id="683960"/>
    <lineage>
        <taxon>Eukaryota</taxon>
        <taxon>Fungi</taxon>
        <taxon>Dikarya</taxon>
        <taxon>Ascomycota</taxon>
        <taxon>Saccharomycotina</taxon>
        <taxon>Saccharomycetes</taxon>
        <taxon>Phaffomycetales</taxon>
        <taxon>Wickerhamomycetaceae</taxon>
        <taxon>Wickerhamomyces</taxon>
    </lineage>
</organism>
<dbReference type="SUPFAM" id="SSF54001">
    <property type="entry name" value="Cysteine proteinases"/>
    <property type="match status" value="1"/>
</dbReference>
<dbReference type="GO" id="GO:0008270">
    <property type="term" value="F:zinc ion binding"/>
    <property type="evidence" value="ECO:0007669"/>
    <property type="project" value="UniProtKB-KW"/>
</dbReference>
<dbReference type="PANTHER" id="PTHR24006:SF937">
    <property type="entry name" value="UBIQUITIN CARBOXYL-TERMINAL HYDROLASE"/>
    <property type="match status" value="1"/>
</dbReference>
<dbReference type="InterPro" id="IPR013083">
    <property type="entry name" value="Znf_RING/FYVE/PHD"/>
</dbReference>
<reference evidence="9 10" key="1">
    <citation type="journal article" date="2016" name="Proc. Natl. Acad. Sci. U.S.A.">
        <title>Comparative genomics of biotechnologically important yeasts.</title>
        <authorList>
            <person name="Riley R."/>
            <person name="Haridas S."/>
            <person name="Wolfe K.H."/>
            <person name="Lopes M.R."/>
            <person name="Hittinger C.T."/>
            <person name="Goeker M."/>
            <person name="Salamov A.A."/>
            <person name="Wisecaver J.H."/>
            <person name="Long T.M."/>
            <person name="Calvey C.H."/>
            <person name="Aerts A.L."/>
            <person name="Barry K.W."/>
            <person name="Choi C."/>
            <person name="Clum A."/>
            <person name="Coughlan A.Y."/>
            <person name="Deshpande S."/>
            <person name="Douglass A.P."/>
            <person name="Hanson S.J."/>
            <person name="Klenk H.-P."/>
            <person name="LaButti K.M."/>
            <person name="Lapidus A."/>
            <person name="Lindquist E.A."/>
            <person name="Lipzen A.M."/>
            <person name="Meier-Kolthoff J.P."/>
            <person name="Ohm R.A."/>
            <person name="Otillar R.P."/>
            <person name="Pangilinan J.L."/>
            <person name="Peng Y."/>
            <person name="Rokas A."/>
            <person name="Rosa C.A."/>
            <person name="Scheuner C."/>
            <person name="Sibirny A.A."/>
            <person name="Slot J.C."/>
            <person name="Stielow J.B."/>
            <person name="Sun H."/>
            <person name="Kurtzman C.P."/>
            <person name="Blackwell M."/>
            <person name="Grigoriev I.V."/>
            <person name="Jeffries T.W."/>
        </authorList>
    </citation>
    <scope>NUCLEOTIDE SEQUENCE [LARGE SCALE GENOMIC DNA]</scope>
    <source>
        <strain evidence="10">ATCC 58044 / CBS 1984 / NCYC 433 / NRRL Y-366-8</strain>
    </source>
</reference>
<name>A0A1E3P9D4_WICAA</name>
<dbReference type="STRING" id="683960.A0A1E3P9D4"/>
<dbReference type="PROSITE" id="PS50235">
    <property type="entry name" value="USP_3"/>
    <property type="match status" value="1"/>
</dbReference>
<dbReference type="Pfam" id="PF02148">
    <property type="entry name" value="zf-UBP"/>
    <property type="match status" value="1"/>
</dbReference>
<gene>
    <name evidence="9" type="ORF">WICANDRAFT_49222</name>
</gene>
<dbReference type="InterPro" id="IPR001394">
    <property type="entry name" value="Peptidase_C19_UCH"/>
</dbReference>
<dbReference type="RefSeq" id="XP_019041230.1">
    <property type="nucleotide sequence ID" value="XM_019182628.1"/>
</dbReference>
<dbReference type="EC" id="3.4.19.12" evidence="5"/>
<evidence type="ECO:0000256" key="6">
    <source>
        <dbReference type="SAM" id="MobiDB-lite"/>
    </source>
</evidence>
<dbReference type="PROSITE" id="PS00973">
    <property type="entry name" value="USP_2"/>
    <property type="match status" value="1"/>
</dbReference>